<evidence type="ECO:0000256" key="2">
    <source>
        <dbReference type="ARBA" id="ARBA00022692"/>
    </source>
</evidence>
<keyword evidence="2" id="KW-0812">Transmembrane</keyword>
<gene>
    <name evidence="6" type="ORF">HNR40_008547</name>
</gene>
<evidence type="ECO:0000313" key="7">
    <source>
        <dbReference type="Proteomes" id="UP000568380"/>
    </source>
</evidence>
<dbReference type="Pfam" id="PF04228">
    <property type="entry name" value="Zn_peptidase"/>
    <property type="match status" value="1"/>
</dbReference>
<accession>A0A7W8ACD1</accession>
<evidence type="ECO:0000256" key="4">
    <source>
        <dbReference type="ARBA" id="ARBA00023136"/>
    </source>
</evidence>
<feature type="signal peptide" evidence="5">
    <location>
        <begin position="1"/>
        <end position="24"/>
    </location>
</feature>
<dbReference type="EMBL" id="JACHIN010000015">
    <property type="protein sequence ID" value="MBB5083044.1"/>
    <property type="molecule type" value="Genomic_DNA"/>
</dbReference>
<feature type="chain" id="PRO_5030854537" description="Metalloprotease" evidence="5">
    <location>
        <begin position="25"/>
        <end position="255"/>
    </location>
</feature>
<dbReference type="InterPro" id="IPR007343">
    <property type="entry name" value="Uncharacterised_pept_Zn_put"/>
</dbReference>
<evidence type="ECO:0000256" key="5">
    <source>
        <dbReference type="SAM" id="SignalP"/>
    </source>
</evidence>
<comment type="caution">
    <text evidence="6">The sequence shown here is derived from an EMBL/GenBank/DDBJ whole genome shotgun (WGS) entry which is preliminary data.</text>
</comment>
<protein>
    <recommendedName>
        <fullName evidence="8">Metalloprotease</fullName>
    </recommendedName>
</protein>
<evidence type="ECO:0000256" key="1">
    <source>
        <dbReference type="ARBA" id="ARBA00004167"/>
    </source>
</evidence>
<dbReference type="Proteomes" id="UP000568380">
    <property type="component" value="Unassembled WGS sequence"/>
</dbReference>
<evidence type="ECO:0008006" key="8">
    <source>
        <dbReference type="Google" id="ProtNLM"/>
    </source>
</evidence>
<proteinExistence type="predicted"/>
<organism evidence="6 7">
    <name type="scientific">Nonomuraea endophytica</name>
    <dbReference type="NCBI Taxonomy" id="714136"/>
    <lineage>
        <taxon>Bacteria</taxon>
        <taxon>Bacillati</taxon>
        <taxon>Actinomycetota</taxon>
        <taxon>Actinomycetes</taxon>
        <taxon>Streptosporangiales</taxon>
        <taxon>Streptosporangiaceae</taxon>
        <taxon>Nonomuraea</taxon>
    </lineage>
</organism>
<reference evidence="6 7" key="1">
    <citation type="submission" date="2020-08" db="EMBL/GenBank/DDBJ databases">
        <title>Genomic Encyclopedia of Type Strains, Phase IV (KMG-IV): sequencing the most valuable type-strain genomes for metagenomic binning, comparative biology and taxonomic classification.</title>
        <authorList>
            <person name="Goeker M."/>
        </authorList>
    </citation>
    <scope>NUCLEOTIDE SEQUENCE [LARGE SCALE GENOMIC DNA]</scope>
    <source>
        <strain evidence="6 7">DSM 45385</strain>
    </source>
</reference>
<dbReference type="PANTHER" id="PTHR30168">
    <property type="entry name" value="PUTATIVE MEMBRANE PROTEIN YPFJ"/>
    <property type="match status" value="1"/>
</dbReference>
<keyword evidence="5" id="KW-0732">Signal</keyword>
<dbReference type="AlphaFoldDB" id="A0A7W8ACD1"/>
<sequence>MRTPFLALISGALASVLFTGVAYAAPPSYSPVLTKNPVYKTGALELKECDEQPVQSGDLDDARVYLEFLMDCLNESWSRQLAKKNIPFSKPGFEVIAKPGARTSCGRFPAGAQAIYCPKNKKITFLLDEAILAEPFELFLMEVLAHEYGHHIQQLTGMLRIVDNVKGKSKARLFDESRRVELQAECMSGAFIGSVWHSLGRREFDFRYIVKVAENGYDFRSHGKAKNIAWWLKRGFDAESPSACNTWAAPKSRVS</sequence>
<comment type="subcellular location">
    <subcellularLocation>
        <location evidence="1">Membrane</location>
        <topology evidence="1">Single-pass membrane protein</topology>
    </subcellularLocation>
</comment>
<name>A0A7W8ACD1_9ACTN</name>
<keyword evidence="7" id="KW-1185">Reference proteome</keyword>
<keyword evidence="4" id="KW-0472">Membrane</keyword>
<keyword evidence="3" id="KW-1133">Transmembrane helix</keyword>
<evidence type="ECO:0000313" key="6">
    <source>
        <dbReference type="EMBL" id="MBB5083044.1"/>
    </source>
</evidence>
<evidence type="ECO:0000256" key="3">
    <source>
        <dbReference type="ARBA" id="ARBA00022989"/>
    </source>
</evidence>
<dbReference type="RefSeq" id="WP_184971756.1">
    <property type="nucleotide sequence ID" value="NZ_JACHIN010000015.1"/>
</dbReference>
<dbReference type="PANTHER" id="PTHR30168:SF0">
    <property type="entry name" value="INNER MEMBRANE PROTEIN"/>
    <property type="match status" value="1"/>
</dbReference>
<dbReference type="GO" id="GO:0016020">
    <property type="term" value="C:membrane"/>
    <property type="evidence" value="ECO:0007669"/>
    <property type="project" value="UniProtKB-SubCell"/>
</dbReference>